<dbReference type="Proteomes" id="UP000467841">
    <property type="component" value="Unassembled WGS sequence"/>
</dbReference>
<evidence type="ECO:0000313" key="1">
    <source>
        <dbReference type="EMBL" id="CAA7040099.1"/>
    </source>
</evidence>
<proteinExistence type="predicted"/>
<protein>
    <submittedName>
        <fullName evidence="1">Uncharacterized protein</fullName>
    </submittedName>
</protein>
<gene>
    <name evidence="1" type="ORF">MERR_LOCUS27334</name>
</gene>
<accession>A0A6D2JJP3</accession>
<keyword evidence="2" id="KW-1185">Reference proteome</keyword>
<comment type="caution">
    <text evidence="1">The sequence shown here is derived from an EMBL/GenBank/DDBJ whole genome shotgun (WGS) entry which is preliminary data.</text>
</comment>
<dbReference type="EMBL" id="CACVBM020001222">
    <property type="protein sequence ID" value="CAA7040099.1"/>
    <property type="molecule type" value="Genomic_DNA"/>
</dbReference>
<dbReference type="AlphaFoldDB" id="A0A6D2JJP3"/>
<reference evidence="1" key="1">
    <citation type="submission" date="2020-01" db="EMBL/GenBank/DDBJ databases">
        <authorList>
            <person name="Mishra B."/>
        </authorList>
    </citation>
    <scope>NUCLEOTIDE SEQUENCE [LARGE SCALE GENOMIC DNA]</scope>
</reference>
<name>A0A6D2JJP3_9BRAS</name>
<sequence>MFGMDVFRTFPSSYVKAQNHGNKRRIKIGDVLILKHDGDETLQTGKRTKPSGRGNVRMEQSCFLPKSGDTKLLGEDKDDLNQYGGDTHLLRWSQNHSANHAETLSCWNGTKLVWINRASTPPARRE</sequence>
<organism evidence="1 2">
    <name type="scientific">Microthlaspi erraticum</name>
    <dbReference type="NCBI Taxonomy" id="1685480"/>
    <lineage>
        <taxon>Eukaryota</taxon>
        <taxon>Viridiplantae</taxon>
        <taxon>Streptophyta</taxon>
        <taxon>Embryophyta</taxon>
        <taxon>Tracheophyta</taxon>
        <taxon>Spermatophyta</taxon>
        <taxon>Magnoliopsida</taxon>
        <taxon>eudicotyledons</taxon>
        <taxon>Gunneridae</taxon>
        <taxon>Pentapetalae</taxon>
        <taxon>rosids</taxon>
        <taxon>malvids</taxon>
        <taxon>Brassicales</taxon>
        <taxon>Brassicaceae</taxon>
        <taxon>Coluteocarpeae</taxon>
        <taxon>Microthlaspi</taxon>
    </lineage>
</organism>
<evidence type="ECO:0000313" key="2">
    <source>
        <dbReference type="Proteomes" id="UP000467841"/>
    </source>
</evidence>